<feature type="compositionally biased region" description="Basic and acidic residues" evidence="1">
    <location>
        <begin position="323"/>
        <end position="338"/>
    </location>
</feature>
<keyword evidence="3" id="KW-1185">Reference proteome</keyword>
<sequence length="750" mass="82197">MGCGASRISKRSSREPGKARVVPVTSSPPVRTVESEPPRAAETYTEKGYERPETYGRDESSTFDYTAGITTTQAVVEVHLAPPDEDGTHVSSDPTPPEPALEEPSPATELPTTCEPEKNVTTAETAKAVEEEEEATKKANTTTNIEGAPKKEGEGVEVEENEEEMLAKSETVAKEEPTAPSEVVGEANEEENTAEPSEMKEGTGGDQLGKTAAVEGDKTAEITKTDDTKADEAETPGEVNSATSEKDNKTTAVANSTASEEEETDTEAVVQNTELTAGEETEGETEGATAEEEKTEEKPVASESTPVAKEAKPTESASTLDTGEMKEETTAATSKEEGAMISGTVENMAISEQTTTDKETEKEPESEQTTTKSEQTTTKEPDSKQTTTKESESEQTTTKEPESKQTTTKEPESKQTSEEETESDKSKEGIIEQKSESCTSSHANLSQALLRGVRSKSSMDKMEGVQMVEKMEIDHSTGQSQASLVEAVEKASQEPQAPPSSLLNMSRKDKVALGSQRESLSVNPLLVQSELGRPRRRCFTLPPADFTYGMRSVCLDGGASEALSSWNAHHPTRGPLKKEPERDFIALNKRSVQCGLTTAQEQTHFRATHDIRRRDDEERKKASSAKMRFPPDTVFGISTRPSTPVFDLLEHRYGERWLEERREAERKQRQKNNKKKLQGVYETRASLMRRYSEPVDSPPLWKMKRWQKIGPMLTTFRTDEAHSTAFHHHASDAVSRTGVFGHGIYEAAKC</sequence>
<accession>A0AA35X460</accession>
<dbReference type="InterPro" id="IPR029147">
    <property type="entry name" value="CFAP77"/>
</dbReference>
<dbReference type="PANTHER" id="PTHR28617:SF1">
    <property type="entry name" value="CILIA- AND FLAGELLA-ASSOCIATED PROTEIN 77"/>
    <property type="match status" value="1"/>
</dbReference>
<evidence type="ECO:0000313" key="3">
    <source>
        <dbReference type="Proteomes" id="UP001174909"/>
    </source>
</evidence>
<keyword evidence="2" id="KW-0969">Cilium</keyword>
<feature type="region of interest" description="Disordered" evidence="1">
    <location>
        <begin position="471"/>
        <end position="506"/>
    </location>
</feature>
<feature type="compositionally biased region" description="Basic and acidic residues" evidence="1">
    <location>
        <begin position="33"/>
        <end position="60"/>
    </location>
</feature>
<feature type="compositionally biased region" description="Basic and acidic residues" evidence="1">
    <location>
        <begin position="377"/>
        <end position="435"/>
    </location>
</feature>
<keyword evidence="2" id="KW-0282">Flagellum</keyword>
<dbReference type="EMBL" id="CASHTH010003024">
    <property type="protein sequence ID" value="CAI8039026.1"/>
    <property type="molecule type" value="Genomic_DNA"/>
</dbReference>
<feature type="compositionally biased region" description="Basic and acidic residues" evidence="1">
    <location>
        <begin position="165"/>
        <end position="177"/>
    </location>
</feature>
<feature type="compositionally biased region" description="Basic and acidic residues" evidence="1">
    <location>
        <begin position="291"/>
        <end position="300"/>
    </location>
</feature>
<feature type="compositionally biased region" description="Low complexity" evidence="1">
    <location>
        <begin position="20"/>
        <end position="32"/>
    </location>
</feature>
<dbReference type="Pfam" id="PF14825">
    <property type="entry name" value="CFAP77"/>
    <property type="match status" value="1"/>
</dbReference>
<reference evidence="2" key="1">
    <citation type="submission" date="2023-03" db="EMBL/GenBank/DDBJ databases">
        <authorList>
            <person name="Steffen K."/>
            <person name="Cardenas P."/>
        </authorList>
    </citation>
    <scope>NUCLEOTIDE SEQUENCE</scope>
</reference>
<feature type="compositionally biased region" description="Low complexity" evidence="1">
    <location>
        <begin position="267"/>
        <end position="276"/>
    </location>
</feature>
<organism evidence="2 3">
    <name type="scientific">Geodia barretti</name>
    <name type="common">Barrett's horny sponge</name>
    <dbReference type="NCBI Taxonomy" id="519541"/>
    <lineage>
        <taxon>Eukaryota</taxon>
        <taxon>Metazoa</taxon>
        <taxon>Porifera</taxon>
        <taxon>Demospongiae</taxon>
        <taxon>Heteroscleromorpha</taxon>
        <taxon>Tetractinellida</taxon>
        <taxon>Astrophorina</taxon>
        <taxon>Geodiidae</taxon>
        <taxon>Geodia</taxon>
    </lineage>
</organism>
<evidence type="ECO:0000256" key="1">
    <source>
        <dbReference type="SAM" id="MobiDB-lite"/>
    </source>
</evidence>
<feature type="compositionally biased region" description="Basic and acidic residues" evidence="1">
    <location>
        <begin position="355"/>
        <end position="365"/>
    </location>
</feature>
<protein>
    <submittedName>
        <fullName evidence="2">Cilia- and flagella-associated protein 77</fullName>
    </submittedName>
</protein>
<feature type="compositionally biased region" description="Low complexity" evidence="1">
    <location>
        <begin position="102"/>
        <end position="126"/>
    </location>
</feature>
<feature type="compositionally biased region" description="Acidic residues" evidence="1">
    <location>
        <begin position="155"/>
        <end position="164"/>
    </location>
</feature>
<feature type="region of interest" description="Disordered" evidence="1">
    <location>
        <begin position="1"/>
        <end position="61"/>
    </location>
</feature>
<feature type="compositionally biased region" description="Low complexity" evidence="1">
    <location>
        <begin position="367"/>
        <end position="376"/>
    </location>
</feature>
<feature type="compositionally biased region" description="Polar residues" evidence="1">
    <location>
        <begin position="493"/>
        <end position="504"/>
    </location>
</feature>
<proteinExistence type="predicted"/>
<feature type="compositionally biased region" description="Acidic residues" evidence="1">
    <location>
        <begin position="277"/>
        <end position="290"/>
    </location>
</feature>
<keyword evidence="2" id="KW-0966">Cell projection</keyword>
<dbReference type="Proteomes" id="UP001174909">
    <property type="component" value="Unassembled WGS sequence"/>
</dbReference>
<dbReference type="PANTHER" id="PTHR28617">
    <property type="entry name" value="CILIA- AND FLAGELLA-ASSOCIATED PROTEIN 77"/>
    <property type="match status" value="1"/>
</dbReference>
<evidence type="ECO:0000313" key="2">
    <source>
        <dbReference type="EMBL" id="CAI8039026.1"/>
    </source>
</evidence>
<name>A0AA35X460_GEOBA</name>
<gene>
    <name evidence="2" type="ORF">GBAR_LOCUS21715</name>
</gene>
<dbReference type="AlphaFoldDB" id="A0AA35X460"/>
<feature type="compositionally biased region" description="Basic and acidic residues" evidence="1">
    <location>
        <begin position="215"/>
        <end position="232"/>
    </location>
</feature>
<comment type="caution">
    <text evidence="2">The sequence shown here is derived from an EMBL/GenBank/DDBJ whole genome shotgun (WGS) entry which is preliminary data.</text>
</comment>
<feature type="region of interest" description="Disordered" evidence="1">
    <location>
        <begin position="78"/>
        <end position="443"/>
    </location>
</feature>